<keyword evidence="6" id="KW-1185">Reference proteome</keyword>
<evidence type="ECO:0000256" key="1">
    <source>
        <dbReference type="ARBA" id="ARBA00007320"/>
    </source>
</evidence>
<evidence type="ECO:0000256" key="2">
    <source>
        <dbReference type="ARBA" id="ARBA00022980"/>
    </source>
</evidence>
<dbReference type="InterPro" id="IPR021131">
    <property type="entry name" value="Ribosomal_uL15/eL18"/>
</dbReference>
<comment type="similarity">
    <text evidence="1">Belongs to the universal ribosomal protein uL15 family.</text>
</comment>
<dbReference type="GO" id="GO:0005840">
    <property type="term" value="C:ribosome"/>
    <property type="evidence" value="ECO:0007669"/>
    <property type="project" value="UniProtKB-KW"/>
</dbReference>
<evidence type="ECO:0000313" key="6">
    <source>
        <dbReference type="Proteomes" id="UP001363151"/>
    </source>
</evidence>
<keyword evidence="3" id="KW-0687">Ribonucleoprotein</keyword>
<dbReference type="EMBL" id="JBBJCI010000433">
    <property type="protein sequence ID" value="KAK7230426.1"/>
    <property type="molecule type" value="Genomic_DNA"/>
</dbReference>
<dbReference type="PANTHER" id="PTHR12934">
    <property type="entry name" value="50S RIBOSOMAL PROTEIN L15"/>
    <property type="match status" value="1"/>
</dbReference>
<dbReference type="Pfam" id="PF00828">
    <property type="entry name" value="Ribosomal_L27A"/>
    <property type="match status" value="1"/>
</dbReference>
<comment type="caution">
    <text evidence="5">The sequence shown here is derived from an EMBL/GenBank/DDBJ whole genome shotgun (WGS) entry which is preliminary data.</text>
</comment>
<gene>
    <name evidence="5" type="primary">MRPL15</name>
    <name evidence="5" type="ORF">SO694_00188038</name>
</gene>
<keyword evidence="2 5" id="KW-0689">Ribosomal protein</keyword>
<organism evidence="5 6">
    <name type="scientific">Aureococcus anophagefferens</name>
    <name type="common">Harmful bloom alga</name>
    <dbReference type="NCBI Taxonomy" id="44056"/>
    <lineage>
        <taxon>Eukaryota</taxon>
        <taxon>Sar</taxon>
        <taxon>Stramenopiles</taxon>
        <taxon>Ochrophyta</taxon>
        <taxon>Pelagophyceae</taxon>
        <taxon>Pelagomonadales</taxon>
        <taxon>Pelagomonadaceae</taxon>
        <taxon>Aureococcus</taxon>
    </lineage>
</organism>
<dbReference type="InterPro" id="IPR005749">
    <property type="entry name" value="Ribosomal_uL15_bac-type"/>
</dbReference>
<accession>A0ABR1FGL1</accession>
<proteinExistence type="inferred from homology"/>
<evidence type="ECO:0000259" key="4">
    <source>
        <dbReference type="Pfam" id="PF00828"/>
    </source>
</evidence>
<reference evidence="5 6" key="1">
    <citation type="submission" date="2024-03" db="EMBL/GenBank/DDBJ databases">
        <title>Aureococcus anophagefferens CCMP1851 and Kratosvirus quantuckense: Draft genome of a second virus-susceptible host strain in the model system.</title>
        <authorList>
            <person name="Chase E."/>
            <person name="Truchon A.R."/>
            <person name="Schepens W."/>
            <person name="Wilhelm S.W."/>
        </authorList>
    </citation>
    <scope>NUCLEOTIDE SEQUENCE [LARGE SCALE GENOMIC DNA]</scope>
    <source>
        <strain evidence="5 6">CCMP1851</strain>
    </source>
</reference>
<dbReference type="PANTHER" id="PTHR12934:SF11">
    <property type="entry name" value="LARGE RIBOSOMAL SUBUNIT PROTEIN UL15M"/>
    <property type="match status" value="1"/>
</dbReference>
<name>A0ABR1FGL1_AURAN</name>
<dbReference type="SUPFAM" id="SSF52080">
    <property type="entry name" value="Ribosomal proteins L15p and L18e"/>
    <property type="match status" value="1"/>
</dbReference>
<sequence>MFAAAALARRAPTALLRRSAAAPLAAAPAAWAGLAGAGLPWGALASARPSSGEAVRLNTLRPAPGSTKQAKRVGRGIGVRVGFEGGQTPLHKLLPKVGFRPPRREALDPLNVGAVQLWIDMGRLQCGERELLAARDLVECGLVSKKTRGVKLLGGDGSALTARVHLEAAGGTGGVARYNRLAMRALLKPHKFADRGLPKRARPPPRLMRYYVDRIPAAPAASATAPAVQLRNRELGLAKRGAAAPTAL</sequence>
<protein>
    <submittedName>
        <fullName evidence="5">Mitochondrial ribosomal protein L15</fullName>
    </submittedName>
</protein>
<evidence type="ECO:0000256" key="3">
    <source>
        <dbReference type="ARBA" id="ARBA00023274"/>
    </source>
</evidence>
<dbReference type="Proteomes" id="UP001363151">
    <property type="component" value="Unassembled WGS sequence"/>
</dbReference>
<feature type="domain" description="Large ribosomal subunit protein uL15/eL18" evidence="4">
    <location>
        <begin position="109"/>
        <end position="169"/>
    </location>
</feature>
<evidence type="ECO:0000313" key="5">
    <source>
        <dbReference type="EMBL" id="KAK7230426.1"/>
    </source>
</evidence>
<dbReference type="InterPro" id="IPR036227">
    <property type="entry name" value="Ribosomal_uL15/eL18_sf"/>
</dbReference>